<protein>
    <recommendedName>
        <fullName evidence="4">DUF2306 domain-containing protein</fullName>
    </recommendedName>
</protein>
<comment type="caution">
    <text evidence="2">The sequence shown here is derived from an EMBL/GenBank/DDBJ whole genome shotgun (WGS) entry which is preliminary data.</text>
</comment>
<dbReference type="Proteomes" id="UP000245680">
    <property type="component" value="Unassembled WGS sequence"/>
</dbReference>
<feature type="transmembrane region" description="Helical" evidence="1">
    <location>
        <begin position="103"/>
        <end position="122"/>
    </location>
</feature>
<organism evidence="2 3">
    <name type="scientific">Meridianimarinicoccus roseus</name>
    <dbReference type="NCBI Taxonomy" id="2072018"/>
    <lineage>
        <taxon>Bacteria</taxon>
        <taxon>Pseudomonadati</taxon>
        <taxon>Pseudomonadota</taxon>
        <taxon>Alphaproteobacteria</taxon>
        <taxon>Rhodobacterales</taxon>
        <taxon>Paracoccaceae</taxon>
        <taxon>Meridianimarinicoccus</taxon>
    </lineage>
</organism>
<feature type="transmembrane region" description="Helical" evidence="1">
    <location>
        <begin position="13"/>
        <end position="34"/>
    </location>
</feature>
<feature type="transmembrane region" description="Helical" evidence="1">
    <location>
        <begin position="46"/>
        <end position="67"/>
    </location>
</feature>
<dbReference type="Pfam" id="PF10067">
    <property type="entry name" value="DUF2306"/>
    <property type="match status" value="1"/>
</dbReference>
<dbReference type="RefSeq" id="WP_109812473.1">
    <property type="nucleotide sequence ID" value="NZ_QGKU01000047.1"/>
</dbReference>
<evidence type="ECO:0000256" key="1">
    <source>
        <dbReference type="SAM" id="Phobius"/>
    </source>
</evidence>
<accession>A0A2V2L914</accession>
<sequence length="131" mass="13794">MTLSPLLTAPPPIPAHALLALAAFIGGTVQMLLPKGTAPHRWLGRAWVGAMAVVATSGLFIHTIRLVGPFSPIHILSVVTLVALVDAVRRARRGDIAGHQRGMILLYALALVLTGAFTLLPGRVMHAVIFG</sequence>
<dbReference type="OrthoDB" id="9815686at2"/>
<keyword evidence="1" id="KW-1133">Transmembrane helix</keyword>
<evidence type="ECO:0000313" key="2">
    <source>
        <dbReference type="EMBL" id="PWR01890.1"/>
    </source>
</evidence>
<dbReference type="EMBL" id="QGKU01000047">
    <property type="protein sequence ID" value="PWR01890.1"/>
    <property type="molecule type" value="Genomic_DNA"/>
</dbReference>
<evidence type="ECO:0008006" key="4">
    <source>
        <dbReference type="Google" id="ProtNLM"/>
    </source>
</evidence>
<keyword evidence="1" id="KW-0472">Membrane</keyword>
<gene>
    <name evidence="2" type="ORF">DKT77_14970</name>
</gene>
<dbReference type="AlphaFoldDB" id="A0A2V2L914"/>
<keyword evidence="3" id="KW-1185">Reference proteome</keyword>
<feature type="transmembrane region" description="Helical" evidence="1">
    <location>
        <begin position="73"/>
        <end position="91"/>
    </location>
</feature>
<evidence type="ECO:0000313" key="3">
    <source>
        <dbReference type="Proteomes" id="UP000245680"/>
    </source>
</evidence>
<name>A0A2V2L914_9RHOB</name>
<keyword evidence="1" id="KW-0812">Transmembrane</keyword>
<dbReference type="InterPro" id="IPR018750">
    <property type="entry name" value="DUF2306_membrane"/>
</dbReference>
<reference evidence="2 3" key="1">
    <citation type="submission" date="2018-05" db="EMBL/GenBank/DDBJ databases">
        <title>Rhodobacteraceae gen. nov., sp. nov. isolated from sea water.</title>
        <authorList>
            <person name="Ren Y."/>
        </authorList>
    </citation>
    <scope>NUCLEOTIDE SEQUENCE [LARGE SCALE GENOMIC DNA]</scope>
    <source>
        <strain evidence="2 3">TG-679</strain>
    </source>
</reference>
<proteinExistence type="predicted"/>